<dbReference type="PANTHER" id="PTHR22789">
    <property type="entry name" value="FUCULOSE PHOSPHATE ALDOLASE"/>
    <property type="match status" value="1"/>
</dbReference>
<accession>S9QRL9</accession>
<keyword evidence="10" id="KW-0456">Lyase</keyword>
<dbReference type="GO" id="GO:0046872">
    <property type="term" value="F:metal ion binding"/>
    <property type="evidence" value="ECO:0007669"/>
    <property type="project" value="UniProtKB-KW"/>
</dbReference>
<dbReference type="NCBIfam" id="NF006000">
    <property type="entry name" value="PRK08130.1"/>
    <property type="match status" value="1"/>
</dbReference>
<dbReference type="GO" id="GO:0005524">
    <property type="term" value="F:ATP binding"/>
    <property type="evidence" value="ECO:0007669"/>
    <property type="project" value="UniProtKB-KW"/>
</dbReference>
<comment type="catalytic activity">
    <reaction evidence="21">
        <text>3-dehydro-4-O-phospho-D-erythronate + H(+) = dihydroxyacetone phosphate + CO2</text>
        <dbReference type="Rhea" id="RHEA:52416"/>
        <dbReference type="ChEBI" id="CHEBI:15378"/>
        <dbReference type="ChEBI" id="CHEBI:16526"/>
        <dbReference type="ChEBI" id="CHEBI:57642"/>
        <dbReference type="ChEBI" id="CHEBI:136593"/>
        <dbReference type="EC" id="4.1.1.104"/>
    </reaction>
</comment>
<comment type="similarity">
    <text evidence="2">Belongs to the four-carbon acid sugar kinase family.</text>
</comment>
<dbReference type="Gene3D" id="3.40.225.10">
    <property type="entry name" value="Class II aldolase/adducin N-terminal domain"/>
    <property type="match status" value="1"/>
</dbReference>
<keyword evidence="26" id="KW-1185">Reference proteome</keyword>
<keyword evidence="8" id="KW-0862">Zinc</keyword>
<evidence type="ECO:0000256" key="22">
    <source>
        <dbReference type="ARBA" id="ARBA00048603"/>
    </source>
</evidence>
<dbReference type="GO" id="GO:0016301">
    <property type="term" value="F:kinase activity"/>
    <property type="evidence" value="ECO:0007669"/>
    <property type="project" value="UniProtKB-KW"/>
</dbReference>
<dbReference type="Pfam" id="PF07005">
    <property type="entry name" value="SBD_N"/>
    <property type="match status" value="1"/>
</dbReference>
<dbReference type="SMART" id="SM01007">
    <property type="entry name" value="Aldolase_II"/>
    <property type="match status" value="1"/>
</dbReference>
<organism evidence="25 26">
    <name type="scientific">Salipiger mucosus DSM 16094</name>
    <dbReference type="NCBI Taxonomy" id="1123237"/>
    <lineage>
        <taxon>Bacteria</taxon>
        <taxon>Pseudomonadati</taxon>
        <taxon>Pseudomonadota</taxon>
        <taxon>Alphaproteobacteria</taxon>
        <taxon>Rhodobacterales</taxon>
        <taxon>Roseobacteraceae</taxon>
        <taxon>Salipiger</taxon>
    </lineage>
</organism>
<feature type="compositionally biased region" description="Basic and acidic residues" evidence="23">
    <location>
        <begin position="409"/>
        <end position="420"/>
    </location>
</feature>
<comment type="function">
    <text evidence="18">Catalyzes the decarboxylation of 3-oxo-tetronate 4-phosphate to dihydroxyacetone phosphate (DHAP) and CO(2).</text>
</comment>
<dbReference type="AlphaFoldDB" id="S9QRL9"/>
<evidence type="ECO:0000256" key="12">
    <source>
        <dbReference type="ARBA" id="ARBA00035898"/>
    </source>
</evidence>
<dbReference type="Gene3D" id="3.40.980.20">
    <property type="entry name" value="Four-carbon acid sugar kinase, nucleotide binding domain"/>
    <property type="match status" value="1"/>
</dbReference>
<dbReference type="EC" id="2.7.1.217" evidence="15"/>
<evidence type="ECO:0000256" key="15">
    <source>
        <dbReference type="ARBA" id="ARBA00039095"/>
    </source>
</evidence>
<evidence type="ECO:0000256" key="17">
    <source>
        <dbReference type="ARBA" id="ARBA00041377"/>
    </source>
</evidence>
<feature type="region of interest" description="Disordered" evidence="23">
    <location>
        <begin position="345"/>
        <end position="420"/>
    </location>
</feature>
<dbReference type="GO" id="GO:0019323">
    <property type="term" value="P:pentose catabolic process"/>
    <property type="evidence" value="ECO:0007669"/>
    <property type="project" value="InterPro"/>
</dbReference>
<dbReference type="InterPro" id="IPR010737">
    <property type="entry name" value="4-carb_acid_sugar_kinase_N"/>
</dbReference>
<evidence type="ECO:0000256" key="13">
    <source>
        <dbReference type="ARBA" id="ARBA00036346"/>
    </source>
</evidence>
<dbReference type="InterPro" id="IPR042213">
    <property type="entry name" value="NBD_C_sf"/>
</dbReference>
<evidence type="ECO:0000256" key="18">
    <source>
        <dbReference type="ARBA" id="ARBA00044745"/>
    </source>
</evidence>
<name>S9QRL9_9RHOB</name>
<dbReference type="SUPFAM" id="SSF53639">
    <property type="entry name" value="AraD/HMP-PK domain-like"/>
    <property type="match status" value="1"/>
</dbReference>
<evidence type="ECO:0000256" key="4">
    <source>
        <dbReference type="ARBA" id="ARBA00022679"/>
    </source>
</evidence>
<feature type="compositionally biased region" description="Basic residues" evidence="23">
    <location>
        <begin position="350"/>
        <end position="388"/>
    </location>
</feature>
<dbReference type="Gene3D" id="3.40.50.10840">
    <property type="entry name" value="Putative sugar-binding, N-terminal domain"/>
    <property type="match status" value="1"/>
</dbReference>
<comment type="cofactor">
    <cofactor evidence="1">
        <name>Zn(2+)</name>
        <dbReference type="ChEBI" id="CHEBI:29105"/>
    </cofactor>
</comment>
<evidence type="ECO:0000256" key="2">
    <source>
        <dbReference type="ARBA" id="ARBA00005715"/>
    </source>
</evidence>
<evidence type="ECO:0000256" key="23">
    <source>
        <dbReference type="SAM" id="MobiDB-lite"/>
    </source>
</evidence>
<dbReference type="InterPro" id="IPR050197">
    <property type="entry name" value="Aldolase_class_II_sugar_metab"/>
</dbReference>
<dbReference type="InterPro" id="IPR031475">
    <property type="entry name" value="NBD_C"/>
</dbReference>
<dbReference type="PANTHER" id="PTHR22789:SF0">
    <property type="entry name" value="3-OXO-TETRONATE 4-PHOSPHATE DECARBOXYLASE-RELATED"/>
    <property type="match status" value="1"/>
</dbReference>
<evidence type="ECO:0000256" key="1">
    <source>
        <dbReference type="ARBA" id="ARBA00001947"/>
    </source>
</evidence>
<dbReference type="NCBIfam" id="NF043034">
    <property type="entry name" value="OxoTetrPhDc"/>
    <property type="match status" value="1"/>
</dbReference>
<evidence type="ECO:0000313" key="25">
    <source>
        <dbReference type="EMBL" id="EPX82283.1"/>
    </source>
</evidence>
<dbReference type="InterPro" id="IPR050007">
    <property type="entry name" value="OtnK"/>
</dbReference>
<keyword evidence="9" id="KW-0067">ATP-binding</keyword>
<evidence type="ECO:0000256" key="19">
    <source>
        <dbReference type="ARBA" id="ARBA00044772"/>
    </source>
</evidence>
<reference evidence="26" key="1">
    <citation type="journal article" date="2014" name="Stand. Genomic Sci.">
        <title>Genome sequence of the exopolysaccharide-producing Salipiger mucosus type strain (DSM 16094(T)), a moderately halophilic member of the Roseobacter clade.</title>
        <authorList>
            <person name="Riedel T."/>
            <person name="Spring S."/>
            <person name="Fiebig A."/>
            <person name="Petersen J."/>
            <person name="Kyrpides N.C."/>
            <person name="Goker M."/>
            <person name="Klenk H.P."/>
        </authorList>
    </citation>
    <scope>NUCLEOTIDE SEQUENCE [LARGE SCALE GENOMIC DNA]</scope>
    <source>
        <strain evidence="26">DSM 16094</strain>
    </source>
</reference>
<evidence type="ECO:0000256" key="21">
    <source>
        <dbReference type="ARBA" id="ARBA00047520"/>
    </source>
</evidence>
<comment type="catalytic activity">
    <reaction evidence="12">
        <text>3-dehydro-L-erythronate + ATP = 3-dehydro-4-O-phospho-L-erythronate + ADP + H(+)</text>
        <dbReference type="Rhea" id="RHEA:52552"/>
        <dbReference type="ChEBI" id="CHEBI:15378"/>
        <dbReference type="ChEBI" id="CHEBI:30616"/>
        <dbReference type="ChEBI" id="CHEBI:136592"/>
        <dbReference type="ChEBI" id="CHEBI:136670"/>
        <dbReference type="ChEBI" id="CHEBI:456216"/>
        <dbReference type="EC" id="2.7.1.217"/>
    </reaction>
</comment>
<dbReference type="InterPro" id="IPR050013">
    <property type="entry name" value="OtnC"/>
</dbReference>
<dbReference type="Pfam" id="PF00596">
    <property type="entry name" value="Aldolase_II"/>
    <property type="match status" value="1"/>
</dbReference>
<dbReference type="Proteomes" id="UP000015347">
    <property type="component" value="Unassembled WGS sequence"/>
</dbReference>
<comment type="catalytic activity">
    <reaction evidence="22">
        <text>3-dehydro-4-O-phospho-L-erythronate + H(+) = dihydroxyacetone phosphate + CO2</text>
        <dbReference type="Rhea" id="RHEA:52404"/>
        <dbReference type="ChEBI" id="CHEBI:15378"/>
        <dbReference type="ChEBI" id="CHEBI:16526"/>
        <dbReference type="ChEBI" id="CHEBI:57642"/>
        <dbReference type="ChEBI" id="CHEBI:136592"/>
        <dbReference type="EC" id="4.1.1.104"/>
    </reaction>
</comment>
<keyword evidence="7" id="KW-0418">Kinase</keyword>
<evidence type="ECO:0000259" key="24">
    <source>
        <dbReference type="SMART" id="SM01007"/>
    </source>
</evidence>
<dbReference type="InterPro" id="IPR037051">
    <property type="entry name" value="4-carb_acid_sugar_kinase_N_sf"/>
</dbReference>
<comment type="function">
    <text evidence="14">Catalyzes the ATP-dependent phosphorylation of 3-oxo-tetronate to 3-oxo-tetronate 4-phosphate.</text>
</comment>
<dbReference type="InterPro" id="IPR036409">
    <property type="entry name" value="Aldolase_II/adducin_N_sf"/>
</dbReference>
<evidence type="ECO:0000256" key="5">
    <source>
        <dbReference type="ARBA" id="ARBA00022723"/>
    </source>
</evidence>
<evidence type="ECO:0000256" key="14">
    <source>
        <dbReference type="ARBA" id="ARBA00037335"/>
    </source>
</evidence>
<dbReference type="HOGENOM" id="CLU_029424_1_0_5"/>
<gene>
    <name evidence="25" type="ORF">Salmuc_03071</name>
</gene>
<evidence type="ECO:0000256" key="20">
    <source>
        <dbReference type="ARBA" id="ARBA00044803"/>
    </source>
</evidence>
<dbReference type="EC" id="4.1.1.104" evidence="19"/>
<evidence type="ECO:0000256" key="3">
    <source>
        <dbReference type="ARBA" id="ARBA00010037"/>
    </source>
</evidence>
<evidence type="ECO:0000256" key="16">
    <source>
        <dbReference type="ARBA" id="ARBA00039461"/>
    </source>
</evidence>
<protein>
    <recommendedName>
        <fullName evidence="20">3-oxo-tetronate 4-phosphate decarboxylase</fullName>
        <ecNumber evidence="15">2.7.1.217</ecNumber>
        <ecNumber evidence="19">4.1.1.104</ecNumber>
    </recommendedName>
    <alternativeName>
        <fullName evidence="17">3-dehydrotetronate 4-kinase</fullName>
    </alternativeName>
    <alternativeName>
        <fullName evidence="16">3-oxo-tetronate kinase</fullName>
    </alternativeName>
</protein>
<dbReference type="eggNOG" id="COG3395">
    <property type="taxonomic scope" value="Bacteria"/>
</dbReference>
<dbReference type="EMBL" id="APVH01000024">
    <property type="protein sequence ID" value="EPX82283.1"/>
    <property type="molecule type" value="Genomic_DNA"/>
</dbReference>
<evidence type="ECO:0000256" key="9">
    <source>
        <dbReference type="ARBA" id="ARBA00022840"/>
    </source>
</evidence>
<evidence type="ECO:0000313" key="26">
    <source>
        <dbReference type="Proteomes" id="UP000015347"/>
    </source>
</evidence>
<feature type="domain" description="Class II aldolase/adducin N-terminal" evidence="24">
    <location>
        <begin position="426"/>
        <end position="605"/>
    </location>
</feature>
<comment type="similarity">
    <text evidence="3">Belongs to the aldolase class II family. AraD/FucA subfamily.</text>
</comment>
<keyword evidence="6" id="KW-0547">Nucleotide-binding</keyword>
<comment type="catalytic activity">
    <reaction evidence="13">
        <text>3-dehydro-D-erythronate + ATP = 3-dehydro-4-O-phospho-D-erythronate + ADP + H(+)</text>
        <dbReference type="Rhea" id="RHEA:52556"/>
        <dbReference type="ChEBI" id="CHEBI:15378"/>
        <dbReference type="ChEBI" id="CHEBI:30616"/>
        <dbReference type="ChEBI" id="CHEBI:57958"/>
        <dbReference type="ChEBI" id="CHEBI:136593"/>
        <dbReference type="ChEBI" id="CHEBI:456216"/>
        <dbReference type="EC" id="2.7.1.217"/>
    </reaction>
</comment>
<dbReference type="Pfam" id="PF17042">
    <property type="entry name" value="NBD_C"/>
    <property type="match status" value="1"/>
</dbReference>
<sequence length="633" mass="67888">MKLGCIGDDFTGSSDLANNLAKEGMRVTQFTGVPEGPAPADIDAGVVALKSRTIPAAEAVRLSLEALDWLRAQGCEQFFFKYCSTFDSTPEGNIGPVIDALLDRLGTETAIVCPAFPATGRSVYQGHLFVNDALLSESGMESHPLTPMTDPDIRRVLARQTRRAVGHVAAPTVFEGAEAIAKALAAEAGAGRPLTVVDAIRDEDLREIGRAARGLTLITGGSGVALGLPANLLEPGRAAPPSETWTGLEGPAALIAGSASRMTRAQIKRWAESNPAREITADDVMEERVTPAEAARAALDAEGTMLLYSSADPETVKAAQDRYGREIVAGRLEAFFAETARALVGGRRDAPRHRRGRDLGRRGRGAGHHRPAHRPRDRPRRARRRRRGPGPGAGPQVRQFRRRGLFRQGPRDPRGADMSDITNLREDVCRFAGALHARGLTHGSTGNISVRTPDGGLLVTPTGSSFMTLDPARLSRFDADLNHVEGDRPTKEMPLHRAFYETRSTAGAIVHLHSCHSVALSMMPEVDPDDFLPHLTPYPIMQLGRVKLLPYYMPGDAAIGDAIRGLAGKRSAVMLANHGPVVAGKSLEAAVYAIEELEAGARLAMMTRGLSPRALTEADVSALVTKFDVAWDD</sequence>
<dbReference type="NCBIfam" id="NF043035">
    <property type="entry name" value="OxoTetrKin"/>
    <property type="match status" value="1"/>
</dbReference>
<keyword evidence="4" id="KW-0808">Transferase</keyword>
<dbReference type="InterPro" id="IPR001303">
    <property type="entry name" value="Aldolase_II/adducin_N"/>
</dbReference>
<evidence type="ECO:0000256" key="8">
    <source>
        <dbReference type="ARBA" id="ARBA00022833"/>
    </source>
</evidence>
<evidence type="ECO:0000256" key="11">
    <source>
        <dbReference type="ARBA" id="ARBA00023277"/>
    </source>
</evidence>
<evidence type="ECO:0000256" key="10">
    <source>
        <dbReference type="ARBA" id="ARBA00023239"/>
    </source>
</evidence>
<comment type="caution">
    <text evidence="25">The sequence shown here is derived from an EMBL/GenBank/DDBJ whole genome shotgun (WGS) entry which is preliminary data.</text>
</comment>
<keyword evidence="11" id="KW-0119">Carbohydrate metabolism</keyword>
<dbReference type="GO" id="GO:0016832">
    <property type="term" value="F:aldehyde-lyase activity"/>
    <property type="evidence" value="ECO:0007669"/>
    <property type="project" value="InterPro"/>
</dbReference>
<dbReference type="STRING" id="1123237.Salmuc_03071"/>
<dbReference type="GO" id="GO:0005829">
    <property type="term" value="C:cytosol"/>
    <property type="evidence" value="ECO:0007669"/>
    <property type="project" value="TreeGrafter"/>
</dbReference>
<evidence type="ECO:0000256" key="6">
    <source>
        <dbReference type="ARBA" id="ARBA00022741"/>
    </source>
</evidence>
<dbReference type="SUPFAM" id="SSF142764">
    <property type="entry name" value="YgbK-like"/>
    <property type="match status" value="1"/>
</dbReference>
<keyword evidence="5" id="KW-0479">Metal-binding</keyword>
<evidence type="ECO:0000256" key="7">
    <source>
        <dbReference type="ARBA" id="ARBA00022777"/>
    </source>
</evidence>
<proteinExistence type="inferred from homology"/>
<dbReference type="eggNOG" id="COG0235">
    <property type="taxonomic scope" value="Bacteria"/>
</dbReference>